<dbReference type="InterPro" id="IPR023058">
    <property type="entry name" value="PPIase_PpiC_CS"/>
</dbReference>
<keyword evidence="8 10" id="KW-0413">Isomerase</keyword>
<name>A0A9J7AYA8_9PROT</name>
<dbReference type="InterPro" id="IPR046357">
    <property type="entry name" value="PPIase_dom_sf"/>
</dbReference>
<evidence type="ECO:0000259" key="9">
    <source>
        <dbReference type="PROSITE" id="PS50198"/>
    </source>
</evidence>
<comment type="catalytic activity">
    <reaction evidence="1">
        <text>[protein]-peptidylproline (omega=180) = [protein]-peptidylproline (omega=0)</text>
        <dbReference type="Rhea" id="RHEA:16237"/>
        <dbReference type="Rhea" id="RHEA-COMP:10747"/>
        <dbReference type="Rhea" id="RHEA-COMP:10748"/>
        <dbReference type="ChEBI" id="CHEBI:83833"/>
        <dbReference type="ChEBI" id="CHEBI:83834"/>
        <dbReference type="EC" id="5.2.1.8"/>
    </reaction>
</comment>
<evidence type="ECO:0000313" key="11">
    <source>
        <dbReference type="Proteomes" id="UP001060336"/>
    </source>
</evidence>
<sequence>MPQLIFESRHGRSGPAKGAEMIQNCIPRKTGFLKTALIPAAFAAMAAVAVPAQAQQTGAEAKTVPAEQAAIDPATTVVATVNGEPIYLAEILAQIQQLPQQYQQAPMEQIYPPMLDRAIDARLIANAAREAGLQDRDDVKARVAQAETEIISEVFLTEKVSAQVGEEKLRARYEAQIADSASQGEEVKARHILVTSEEEARAIIEELKKGADFAELAKEKSTGPSGSNGGDLGYFTKEAMVAPFSEAAFALEPGSFTVDPVQTQFGWHVILVEDRRAVEPPSFAQMQPQLAQELTREILAETVEGLRNGVEIMRFGPDGSALQ</sequence>
<keyword evidence="5 8" id="KW-0697">Rotamase</keyword>
<evidence type="ECO:0000256" key="2">
    <source>
        <dbReference type="ARBA" id="ARBA00007656"/>
    </source>
</evidence>
<accession>A0A9J7AYA8</accession>
<dbReference type="SUPFAM" id="SSF54534">
    <property type="entry name" value="FKBP-like"/>
    <property type="match status" value="1"/>
</dbReference>
<dbReference type="RefSeq" id="WP_257770875.1">
    <property type="nucleotide sequence ID" value="NZ_CP102480.1"/>
</dbReference>
<evidence type="ECO:0000256" key="5">
    <source>
        <dbReference type="ARBA" id="ARBA00023110"/>
    </source>
</evidence>
<dbReference type="KEGG" id="naci:NUH88_06860"/>
<dbReference type="InterPro" id="IPR000297">
    <property type="entry name" value="PPIase_PpiC"/>
</dbReference>
<keyword evidence="11" id="KW-1185">Reference proteome</keyword>
<dbReference type="InterPro" id="IPR027304">
    <property type="entry name" value="Trigger_fact/SurA_dom_sf"/>
</dbReference>
<dbReference type="PANTHER" id="PTHR47245:SF2">
    <property type="entry name" value="PEPTIDYL-PROLYL CIS-TRANS ISOMERASE HP_0175-RELATED"/>
    <property type="match status" value="1"/>
</dbReference>
<dbReference type="Proteomes" id="UP001060336">
    <property type="component" value="Chromosome"/>
</dbReference>
<protein>
    <recommendedName>
        <fullName evidence="4">Parvulin-like PPIase</fullName>
        <ecNumber evidence="3">5.2.1.8</ecNumber>
    </recommendedName>
    <alternativeName>
        <fullName evidence="6">Peptidyl-prolyl cis-trans isomerase plp</fullName>
    </alternativeName>
    <alternativeName>
        <fullName evidence="7">Rotamase plp</fullName>
    </alternativeName>
</protein>
<evidence type="ECO:0000256" key="1">
    <source>
        <dbReference type="ARBA" id="ARBA00000971"/>
    </source>
</evidence>
<dbReference type="SUPFAM" id="SSF109998">
    <property type="entry name" value="Triger factor/SurA peptide-binding domain-like"/>
    <property type="match status" value="1"/>
</dbReference>
<dbReference type="AlphaFoldDB" id="A0A9J7AYA8"/>
<dbReference type="PANTHER" id="PTHR47245">
    <property type="entry name" value="PEPTIDYLPROLYL ISOMERASE"/>
    <property type="match status" value="1"/>
</dbReference>
<dbReference type="Gene3D" id="1.10.8.1040">
    <property type="match status" value="1"/>
</dbReference>
<evidence type="ECO:0000256" key="4">
    <source>
        <dbReference type="ARBA" id="ARBA00018370"/>
    </source>
</evidence>
<dbReference type="EMBL" id="CP102480">
    <property type="protein sequence ID" value="UUX51409.1"/>
    <property type="molecule type" value="Genomic_DNA"/>
</dbReference>
<dbReference type="Gene3D" id="3.10.50.40">
    <property type="match status" value="1"/>
</dbReference>
<evidence type="ECO:0000256" key="6">
    <source>
        <dbReference type="ARBA" id="ARBA00030642"/>
    </source>
</evidence>
<dbReference type="GO" id="GO:0003755">
    <property type="term" value="F:peptidyl-prolyl cis-trans isomerase activity"/>
    <property type="evidence" value="ECO:0007669"/>
    <property type="project" value="UniProtKB-KW"/>
</dbReference>
<evidence type="ECO:0000256" key="3">
    <source>
        <dbReference type="ARBA" id="ARBA00013194"/>
    </source>
</evidence>
<evidence type="ECO:0000256" key="7">
    <source>
        <dbReference type="ARBA" id="ARBA00031484"/>
    </source>
</evidence>
<gene>
    <name evidence="10" type="ORF">NUH88_06860</name>
</gene>
<comment type="similarity">
    <text evidence="2">Belongs to the PpiC/parvulin rotamase family.</text>
</comment>
<dbReference type="PROSITE" id="PS01096">
    <property type="entry name" value="PPIC_PPIASE_1"/>
    <property type="match status" value="1"/>
</dbReference>
<dbReference type="PROSITE" id="PS50198">
    <property type="entry name" value="PPIC_PPIASE_2"/>
    <property type="match status" value="1"/>
</dbReference>
<dbReference type="InterPro" id="IPR050245">
    <property type="entry name" value="PrsA_foldase"/>
</dbReference>
<feature type="domain" description="PpiC" evidence="9">
    <location>
        <begin position="184"/>
        <end position="274"/>
    </location>
</feature>
<evidence type="ECO:0000313" key="10">
    <source>
        <dbReference type="EMBL" id="UUX51409.1"/>
    </source>
</evidence>
<organism evidence="10 11">
    <name type="scientific">Nisaea acidiphila</name>
    <dbReference type="NCBI Taxonomy" id="1862145"/>
    <lineage>
        <taxon>Bacteria</taxon>
        <taxon>Pseudomonadati</taxon>
        <taxon>Pseudomonadota</taxon>
        <taxon>Alphaproteobacteria</taxon>
        <taxon>Rhodospirillales</taxon>
        <taxon>Thalassobaculaceae</taxon>
        <taxon>Nisaea</taxon>
    </lineage>
</organism>
<dbReference type="Pfam" id="PF13616">
    <property type="entry name" value="Rotamase_3"/>
    <property type="match status" value="1"/>
</dbReference>
<dbReference type="EC" id="5.2.1.8" evidence="3"/>
<proteinExistence type="inferred from homology"/>
<reference evidence="10" key="1">
    <citation type="submission" date="2022-08" db="EMBL/GenBank/DDBJ databases">
        <title>Nisaea acidiphila sp. nov., isolated from a marine algal debris and emended description of the genus Nisaea Urios et al. 2008.</title>
        <authorList>
            <person name="Kwon K."/>
        </authorList>
    </citation>
    <scope>NUCLEOTIDE SEQUENCE</scope>
    <source>
        <strain evidence="10">MEBiC11861</strain>
    </source>
</reference>
<evidence type="ECO:0000256" key="8">
    <source>
        <dbReference type="PROSITE-ProRule" id="PRU00278"/>
    </source>
</evidence>